<evidence type="ECO:0008006" key="4">
    <source>
        <dbReference type="Google" id="ProtNLM"/>
    </source>
</evidence>
<feature type="transmembrane region" description="Helical" evidence="1">
    <location>
        <begin position="20"/>
        <end position="42"/>
    </location>
</feature>
<dbReference type="Proteomes" id="UP000054197">
    <property type="component" value="Unassembled WGS sequence"/>
</dbReference>
<dbReference type="InterPro" id="IPR022109">
    <property type="entry name" value="DUF3649"/>
</dbReference>
<proteinExistence type="predicted"/>
<comment type="caution">
    <text evidence="2">The sequence shown here is derived from an EMBL/GenBank/DDBJ whole genome shotgun (WGS) entry which is preliminary data.</text>
</comment>
<organism evidence="2 3">
    <name type="scientific">Pseudomonas fluorescens ICMP 11288</name>
    <dbReference type="NCBI Taxonomy" id="1198309"/>
    <lineage>
        <taxon>Bacteria</taxon>
        <taxon>Pseudomonadati</taxon>
        <taxon>Pseudomonadota</taxon>
        <taxon>Gammaproteobacteria</taxon>
        <taxon>Pseudomonadales</taxon>
        <taxon>Pseudomonadaceae</taxon>
        <taxon>Pseudomonas</taxon>
    </lineage>
</organism>
<dbReference type="Pfam" id="PF12365">
    <property type="entry name" value="DUF3649"/>
    <property type="match status" value="1"/>
</dbReference>
<gene>
    <name evidence="2" type="ORF">AO063_09945</name>
</gene>
<protein>
    <recommendedName>
        <fullName evidence="4">DUF3649 domain-containing protein</fullName>
    </recommendedName>
</protein>
<dbReference type="AlphaFoldDB" id="A0A0W0I6P7"/>
<reference evidence="2 3" key="1">
    <citation type="submission" date="2015-09" db="EMBL/GenBank/DDBJ databases">
        <title>Genome sequence of ICMP 11288.</title>
        <authorList>
            <person name="Visnovsky S."/>
            <person name="Lu A."/>
            <person name="Panda P."/>
            <person name="Pitman A."/>
        </authorList>
    </citation>
    <scope>NUCLEOTIDE SEQUENCE [LARGE SCALE GENOMIC DNA]</scope>
    <source>
        <strain evidence="2 3">ICMP 11288</strain>
    </source>
</reference>
<dbReference type="EMBL" id="LKEF01000001">
    <property type="protein sequence ID" value="KTB68774.1"/>
    <property type="molecule type" value="Genomic_DNA"/>
</dbReference>
<keyword evidence="1" id="KW-1133">Transmembrane helix</keyword>
<dbReference type="RefSeq" id="WP_056858902.1">
    <property type="nucleotide sequence ID" value="NZ_LKEF01000001.1"/>
</dbReference>
<name>A0A0W0I6P7_PSEFL</name>
<keyword evidence="1" id="KW-0812">Transmembrane</keyword>
<evidence type="ECO:0000313" key="3">
    <source>
        <dbReference type="Proteomes" id="UP000054197"/>
    </source>
</evidence>
<evidence type="ECO:0000256" key="1">
    <source>
        <dbReference type="SAM" id="Phobius"/>
    </source>
</evidence>
<feature type="transmembrane region" description="Helical" evidence="1">
    <location>
        <begin position="48"/>
        <end position="69"/>
    </location>
</feature>
<keyword evidence="1" id="KW-0472">Membrane</keyword>
<accession>A0A0W0I6P7</accession>
<sequence length="100" mass="10749">MKSKPSLPVTYRLAVTSRALAAVVGGYLMASLAAVCLALWMPTSRADAVITGMMSSFVFYLLAVIWCFACRTASRAWFGVMLPSALFATLAGVGFWMART</sequence>
<feature type="transmembrane region" description="Helical" evidence="1">
    <location>
        <begin position="76"/>
        <end position="98"/>
    </location>
</feature>
<evidence type="ECO:0000313" key="2">
    <source>
        <dbReference type="EMBL" id="KTB68774.1"/>
    </source>
</evidence>